<feature type="region of interest" description="Disordered" evidence="1">
    <location>
        <begin position="159"/>
        <end position="209"/>
    </location>
</feature>
<feature type="compositionally biased region" description="Basic residues" evidence="1">
    <location>
        <begin position="430"/>
        <end position="444"/>
    </location>
</feature>
<gene>
    <name evidence="2" type="ORF">DPMN_135501</name>
</gene>
<evidence type="ECO:0000313" key="3">
    <source>
        <dbReference type="Proteomes" id="UP000828390"/>
    </source>
</evidence>
<sequence length="444" mass="51608">MQERLKYMANAVAGFYAHLPLMETLLKNSVHNQMMFGGIERLLILAMSLVCNIGKTVDIDNELALMKMMTKMKLHDNAPLRLRRTLERLQNATGITDVAQLLMDVLNYRQRSELLLVCSWQTENKMAILAKSALKTSADIGGMFDDQFFNAERKSASIQQHKKDSHYFPEADGGETDFEQENDLEEDQTEEEIEKSPREKQEQQLRDRRERAVTTISRWYRKIRDTRQSKKDTDTLFDPSFAGIKVDSKSCGICGVYFDMRKNNDNTAEILTLVRKEHITTQGHVRNSLELSIFKKTYQDTIEPKLKEIKTFLHDSRLGLFDQSYVESHYAQHQMDIQRLHTLVYQIEKEIQLKINSRKWMHAGLVGMKLKELETNFQSLKSCIGQIQEKLRQENEERDYQAAASNIPKTVNSDDEKEDIQVVVEEPKVAPRKGRANKKNKRKR</sequence>
<proteinExistence type="predicted"/>
<organism evidence="2 3">
    <name type="scientific">Dreissena polymorpha</name>
    <name type="common">Zebra mussel</name>
    <name type="synonym">Mytilus polymorpha</name>
    <dbReference type="NCBI Taxonomy" id="45954"/>
    <lineage>
        <taxon>Eukaryota</taxon>
        <taxon>Metazoa</taxon>
        <taxon>Spiralia</taxon>
        <taxon>Lophotrochozoa</taxon>
        <taxon>Mollusca</taxon>
        <taxon>Bivalvia</taxon>
        <taxon>Autobranchia</taxon>
        <taxon>Heteroconchia</taxon>
        <taxon>Euheterodonta</taxon>
        <taxon>Imparidentia</taxon>
        <taxon>Neoheterodontei</taxon>
        <taxon>Myida</taxon>
        <taxon>Dreissenoidea</taxon>
        <taxon>Dreissenidae</taxon>
        <taxon>Dreissena</taxon>
    </lineage>
</organism>
<name>A0A9D4JEQ9_DREPO</name>
<protein>
    <submittedName>
        <fullName evidence="2">Uncharacterized protein</fullName>
    </submittedName>
</protein>
<feature type="compositionally biased region" description="Basic and acidic residues" evidence="1">
    <location>
        <begin position="159"/>
        <end position="169"/>
    </location>
</feature>
<evidence type="ECO:0000256" key="1">
    <source>
        <dbReference type="SAM" id="MobiDB-lite"/>
    </source>
</evidence>
<feature type="compositionally biased region" description="Acidic residues" evidence="1">
    <location>
        <begin position="172"/>
        <end position="193"/>
    </location>
</feature>
<dbReference type="EMBL" id="JAIWYP010000006">
    <property type="protein sequence ID" value="KAH3807169.1"/>
    <property type="molecule type" value="Genomic_DNA"/>
</dbReference>
<dbReference type="AlphaFoldDB" id="A0A9D4JEQ9"/>
<comment type="caution">
    <text evidence="2">The sequence shown here is derived from an EMBL/GenBank/DDBJ whole genome shotgun (WGS) entry which is preliminary data.</text>
</comment>
<keyword evidence="3" id="KW-1185">Reference proteome</keyword>
<dbReference type="Proteomes" id="UP000828390">
    <property type="component" value="Unassembled WGS sequence"/>
</dbReference>
<reference evidence="2" key="1">
    <citation type="journal article" date="2019" name="bioRxiv">
        <title>The Genome of the Zebra Mussel, Dreissena polymorpha: A Resource for Invasive Species Research.</title>
        <authorList>
            <person name="McCartney M.A."/>
            <person name="Auch B."/>
            <person name="Kono T."/>
            <person name="Mallez S."/>
            <person name="Zhang Y."/>
            <person name="Obille A."/>
            <person name="Becker A."/>
            <person name="Abrahante J.E."/>
            <person name="Garbe J."/>
            <person name="Badalamenti J.P."/>
            <person name="Herman A."/>
            <person name="Mangelson H."/>
            <person name="Liachko I."/>
            <person name="Sullivan S."/>
            <person name="Sone E.D."/>
            <person name="Koren S."/>
            <person name="Silverstein K.A.T."/>
            <person name="Beckman K.B."/>
            <person name="Gohl D.M."/>
        </authorList>
    </citation>
    <scope>NUCLEOTIDE SEQUENCE</scope>
    <source>
        <strain evidence="2">Duluth1</strain>
        <tissue evidence="2">Whole animal</tissue>
    </source>
</reference>
<feature type="region of interest" description="Disordered" evidence="1">
    <location>
        <begin position="398"/>
        <end position="444"/>
    </location>
</feature>
<evidence type="ECO:0000313" key="2">
    <source>
        <dbReference type="EMBL" id="KAH3807169.1"/>
    </source>
</evidence>
<accession>A0A9D4JEQ9</accession>
<feature type="compositionally biased region" description="Basic and acidic residues" evidence="1">
    <location>
        <begin position="194"/>
        <end position="209"/>
    </location>
</feature>
<reference evidence="2" key="2">
    <citation type="submission" date="2020-11" db="EMBL/GenBank/DDBJ databases">
        <authorList>
            <person name="McCartney M.A."/>
            <person name="Auch B."/>
            <person name="Kono T."/>
            <person name="Mallez S."/>
            <person name="Becker A."/>
            <person name="Gohl D.M."/>
            <person name="Silverstein K.A.T."/>
            <person name="Koren S."/>
            <person name="Bechman K.B."/>
            <person name="Herman A."/>
            <person name="Abrahante J.E."/>
            <person name="Garbe J."/>
        </authorList>
    </citation>
    <scope>NUCLEOTIDE SEQUENCE</scope>
    <source>
        <strain evidence="2">Duluth1</strain>
        <tissue evidence="2">Whole animal</tissue>
    </source>
</reference>